<dbReference type="SUPFAM" id="SSF52540">
    <property type="entry name" value="P-loop containing nucleoside triphosphate hydrolases"/>
    <property type="match status" value="2"/>
</dbReference>
<evidence type="ECO:0000313" key="15">
    <source>
        <dbReference type="Proteomes" id="UP001210925"/>
    </source>
</evidence>
<accession>A0AAD5UJM2</accession>
<evidence type="ECO:0000256" key="4">
    <source>
        <dbReference type="ARBA" id="ARBA00022692"/>
    </source>
</evidence>
<evidence type="ECO:0000256" key="11">
    <source>
        <dbReference type="SAM" id="Phobius"/>
    </source>
</evidence>
<dbReference type="SUPFAM" id="SSF90123">
    <property type="entry name" value="ABC transporter transmembrane region"/>
    <property type="match status" value="1"/>
</dbReference>
<dbReference type="FunFam" id="3.40.50.300:FF:000205">
    <property type="entry name" value="ABC transporter B family member 4"/>
    <property type="match status" value="1"/>
</dbReference>
<dbReference type="PROSITE" id="PS50929">
    <property type="entry name" value="ABC_TM1F"/>
    <property type="match status" value="1"/>
</dbReference>
<dbReference type="InterPro" id="IPR017871">
    <property type="entry name" value="ABC_transporter-like_CS"/>
</dbReference>
<keyword evidence="4 11" id="KW-0812">Transmembrane</keyword>
<evidence type="ECO:0000256" key="7">
    <source>
        <dbReference type="ARBA" id="ARBA00022840"/>
    </source>
</evidence>
<dbReference type="GO" id="GO:0015421">
    <property type="term" value="F:ABC-type oligopeptide transporter activity"/>
    <property type="evidence" value="ECO:0007669"/>
    <property type="project" value="TreeGrafter"/>
</dbReference>
<evidence type="ECO:0000256" key="5">
    <source>
        <dbReference type="ARBA" id="ARBA00022737"/>
    </source>
</evidence>
<dbReference type="GO" id="GO:0005743">
    <property type="term" value="C:mitochondrial inner membrane"/>
    <property type="evidence" value="ECO:0007669"/>
    <property type="project" value="TreeGrafter"/>
</dbReference>
<gene>
    <name evidence="14" type="primary">ABCB4</name>
    <name evidence="14" type="ORF">HK103_005232</name>
</gene>
<reference evidence="14" key="1">
    <citation type="submission" date="2020-05" db="EMBL/GenBank/DDBJ databases">
        <title>Phylogenomic resolution of chytrid fungi.</title>
        <authorList>
            <person name="Stajich J.E."/>
            <person name="Amses K."/>
            <person name="Simmons R."/>
            <person name="Seto K."/>
            <person name="Myers J."/>
            <person name="Bonds A."/>
            <person name="Quandt C.A."/>
            <person name="Barry K."/>
            <person name="Liu P."/>
            <person name="Grigoriev I."/>
            <person name="Longcore J.E."/>
            <person name="James T.Y."/>
        </authorList>
    </citation>
    <scope>NUCLEOTIDE SEQUENCE</scope>
    <source>
        <strain evidence="14">PLAUS21</strain>
    </source>
</reference>
<dbReference type="InterPro" id="IPR027417">
    <property type="entry name" value="P-loop_NTPase"/>
</dbReference>
<dbReference type="CDD" id="cd18578">
    <property type="entry name" value="ABC_6TM_Pgp_ABCB1_D2_like"/>
    <property type="match status" value="1"/>
</dbReference>
<evidence type="ECO:0000256" key="2">
    <source>
        <dbReference type="ARBA" id="ARBA00007577"/>
    </source>
</evidence>
<sequence>MFNIYALTFWYGNTLVPDPMHTGDVLNVFFAIIIGSFSLGNATPHITAIASALGAANGIFETIDRVSPIDALSPKGEKLESAKQDIEFKDIDFHYPSRKDVPILKKFNLKVKTGQTVALVGLSGSGKSTIVKLLERFYDPVSGSVLLGSTDIRNLNISWLRSNIGMVTQEPVLFDTTIKENIILGLDAEHANAPDLSDRIENACRQANCWDFIQKLPDKLDTKVGEAGGMLSGGQKQRIAIARAIIKNPSIILLDEATSALDTESERVVQAALETAAANRTTIIIAHRLSTVKNANLIVVMDAGEIIEQGTHAELLEKKGNYYNLVQAQELKTEDPQSPKITASSPAAEAEAIKKADLQTPDKGVVVLSLDKDNEKAKKPEGKLNYGRLMAYNKPEYGLMALGIFGALCNGGIQPVFAIIFSKVLTILGTSLTNTYSLIFVGLACGAFITNFLQLGLLKYCGEKMTRRVRYQVFVALLKQEIGFFDMEENAAGALTSKLSEEANLVMGLTGPFFGAVLQSIAGVAVGLIIAFISCWQLSLVILGMVPLIAAAGYMQLQALVGFGSKTKAAYEAASQKASEAIQTIRTVAVLNKEEVFYKRYLDSIVLPHQITIKGAFLTSGGFAFSQSILHFAWAVSFYYGSRLVVWGLYTTGDNHTPDAAKAKLAAFSIFAVLDRKSLIDPTSEGGEKKEKVQGNVSVKNARFTYPARPDVEVLKGLSLDAFVGKTVALVGQSGCGKSTVMGLLERWYDPSSGTITFDNIEEPVLFNVSIRDNIAYGATGSVDELAIQEAAKLANIHEFIIGLPDKYDTLVGEKGGQISGGQKQRIAIARALIRDPRLLLLDEATSALDSESEKVVQEALDNAAKGRTTIVIAHRLSTIQNADLILVVGGGAVIESGTHFELLEQKGSYYQLVNQQKLV</sequence>
<comment type="similarity">
    <text evidence="2">Belongs to the ABC transporter superfamily. ABCB family. Multidrug resistance exporter (TC 3.A.1.201) subfamily.</text>
</comment>
<dbReference type="FunFam" id="3.40.50.300:FF:000240">
    <property type="entry name" value="ABC transporter B family member 20"/>
    <property type="match status" value="1"/>
</dbReference>
<evidence type="ECO:0000256" key="6">
    <source>
        <dbReference type="ARBA" id="ARBA00022741"/>
    </source>
</evidence>
<dbReference type="PROSITE" id="PS00211">
    <property type="entry name" value="ABC_TRANSPORTER_1"/>
    <property type="match status" value="2"/>
</dbReference>
<feature type="domain" description="ABC transmembrane type-1" evidence="13">
    <location>
        <begin position="401"/>
        <end position="654"/>
    </location>
</feature>
<dbReference type="Proteomes" id="UP001210925">
    <property type="component" value="Unassembled WGS sequence"/>
</dbReference>
<evidence type="ECO:0000256" key="1">
    <source>
        <dbReference type="ARBA" id="ARBA00004141"/>
    </source>
</evidence>
<dbReference type="InterPro" id="IPR036640">
    <property type="entry name" value="ABC1_TM_sf"/>
</dbReference>
<dbReference type="InterPro" id="IPR039421">
    <property type="entry name" value="Type_1_exporter"/>
</dbReference>
<evidence type="ECO:0000313" key="14">
    <source>
        <dbReference type="EMBL" id="KAJ3256598.1"/>
    </source>
</evidence>
<dbReference type="Gene3D" id="1.20.1560.10">
    <property type="entry name" value="ABC transporter type 1, transmembrane domain"/>
    <property type="match status" value="2"/>
</dbReference>
<keyword evidence="15" id="KW-1185">Reference proteome</keyword>
<name>A0AAD5UJM2_9FUNG</name>
<evidence type="ECO:0000256" key="9">
    <source>
        <dbReference type="ARBA" id="ARBA00023136"/>
    </source>
</evidence>
<evidence type="ECO:0000256" key="3">
    <source>
        <dbReference type="ARBA" id="ARBA00022448"/>
    </source>
</evidence>
<dbReference type="CDD" id="cd03249">
    <property type="entry name" value="ABC_MTABC3_MDL1_MDL2"/>
    <property type="match status" value="2"/>
</dbReference>
<dbReference type="Gene3D" id="3.40.50.300">
    <property type="entry name" value="P-loop containing nucleotide triphosphate hydrolases"/>
    <property type="match status" value="2"/>
</dbReference>
<dbReference type="Pfam" id="PF00005">
    <property type="entry name" value="ABC_tran"/>
    <property type="match status" value="2"/>
</dbReference>
<organism evidence="14 15">
    <name type="scientific">Boothiomyces macroporosus</name>
    <dbReference type="NCBI Taxonomy" id="261099"/>
    <lineage>
        <taxon>Eukaryota</taxon>
        <taxon>Fungi</taxon>
        <taxon>Fungi incertae sedis</taxon>
        <taxon>Chytridiomycota</taxon>
        <taxon>Chytridiomycota incertae sedis</taxon>
        <taxon>Chytridiomycetes</taxon>
        <taxon>Rhizophydiales</taxon>
        <taxon>Terramycetaceae</taxon>
        <taxon>Boothiomyces</taxon>
    </lineage>
</organism>
<feature type="domain" description="ABC transporter" evidence="12">
    <location>
        <begin position="86"/>
        <end position="328"/>
    </location>
</feature>
<evidence type="ECO:0000259" key="13">
    <source>
        <dbReference type="PROSITE" id="PS50929"/>
    </source>
</evidence>
<dbReference type="GO" id="GO:0016887">
    <property type="term" value="F:ATP hydrolysis activity"/>
    <property type="evidence" value="ECO:0007669"/>
    <property type="project" value="InterPro"/>
</dbReference>
<keyword evidence="10" id="KW-0325">Glycoprotein</keyword>
<feature type="transmembrane region" description="Helical" evidence="11">
    <location>
        <begin position="505"/>
        <end position="532"/>
    </location>
</feature>
<evidence type="ECO:0000256" key="10">
    <source>
        <dbReference type="ARBA" id="ARBA00023180"/>
    </source>
</evidence>
<evidence type="ECO:0000259" key="12">
    <source>
        <dbReference type="PROSITE" id="PS50893"/>
    </source>
</evidence>
<evidence type="ECO:0000256" key="8">
    <source>
        <dbReference type="ARBA" id="ARBA00022989"/>
    </source>
</evidence>
<dbReference type="InterPro" id="IPR003593">
    <property type="entry name" value="AAA+_ATPase"/>
</dbReference>
<feature type="transmembrane region" description="Helical" evidence="11">
    <location>
        <begin position="397"/>
        <end position="421"/>
    </location>
</feature>
<dbReference type="PROSITE" id="PS50893">
    <property type="entry name" value="ABC_TRANSPORTER_2"/>
    <property type="match status" value="2"/>
</dbReference>
<keyword evidence="9 11" id="KW-0472">Membrane</keyword>
<protein>
    <submittedName>
        <fullName evidence="14">ATP-binding cassette, sub-B (MDR TAP), member 4</fullName>
    </submittedName>
</protein>
<comment type="subcellular location">
    <subcellularLocation>
        <location evidence="1">Membrane</location>
        <topology evidence="1">Multi-pass membrane protein</topology>
    </subcellularLocation>
</comment>
<keyword evidence="5" id="KW-0677">Repeat</keyword>
<proteinExistence type="inferred from homology"/>
<keyword evidence="6" id="KW-0547">Nucleotide-binding</keyword>
<keyword evidence="7 14" id="KW-0067">ATP-binding</keyword>
<feature type="domain" description="ABC transporter" evidence="12">
    <location>
        <begin position="697"/>
        <end position="916"/>
    </location>
</feature>
<dbReference type="InterPro" id="IPR003439">
    <property type="entry name" value="ABC_transporter-like_ATP-bd"/>
</dbReference>
<dbReference type="SMART" id="SM00382">
    <property type="entry name" value="AAA"/>
    <property type="match status" value="2"/>
</dbReference>
<feature type="transmembrane region" description="Helical" evidence="11">
    <location>
        <begin position="436"/>
        <end position="458"/>
    </location>
</feature>
<dbReference type="InterPro" id="IPR011527">
    <property type="entry name" value="ABC1_TM_dom"/>
</dbReference>
<dbReference type="GO" id="GO:0005524">
    <property type="term" value="F:ATP binding"/>
    <property type="evidence" value="ECO:0007669"/>
    <property type="project" value="UniProtKB-KW"/>
</dbReference>
<keyword evidence="3" id="KW-0813">Transport</keyword>
<feature type="transmembrane region" description="Helical" evidence="11">
    <location>
        <begin position="538"/>
        <end position="557"/>
    </location>
</feature>
<dbReference type="Pfam" id="PF00664">
    <property type="entry name" value="ABC_membrane"/>
    <property type="match status" value="1"/>
</dbReference>
<dbReference type="PANTHER" id="PTHR43394:SF27">
    <property type="entry name" value="ATP-DEPENDENT TRANSLOCASE ABCB1-LIKE"/>
    <property type="match status" value="1"/>
</dbReference>
<keyword evidence="8 11" id="KW-1133">Transmembrane helix</keyword>
<dbReference type="GO" id="GO:0090374">
    <property type="term" value="P:oligopeptide export from mitochondrion"/>
    <property type="evidence" value="ECO:0007669"/>
    <property type="project" value="TreeGrafter"/>
</dbReference>
<dbReference type="EMBL" id="JADGKB010000048">
    <property type="protein sequence ID" value="KAJ3256598.1"/>
    <property type="molecule type" value="Genomic_DNA"/>
</dbReference>
<dbReference type="AlphaFoldDB" id="A0AAD5UJM2"/>
<comment type="caution">
    <text evidence="14">The sequence shown here is derived from an EMBL/GenBank/DDBJ whole genome shotgun (WGS) entry which is preliminary data.</text>
</comment>
<dbReference type="PANTHER" id="PTHR43394">
    <property type="entry name" value="ATP-DEPENDENT PERMEASE MDL1, MITOCHONDRIAL"/>
    <property type="match status" value="1"/>
</dbReference>